<name>A0A9P0E054_DIABA</name>
<keyword evidence="5" id="KW-0812">Transmembrane</keyword>
<dbReference type="EMBL" id="OU898280">
    <property type="protein sequence ID" value="CAH1280265.1"/>
    <property type="molecule type" value="Genomic_DNA"/>
</dbReference>
<keyword evidence="5" id="KW-1133">Transmembrane helix</keyword>
<evidence type="ECO:0000256" key="1">
    <source>
        <dbReference type="ARBA" id="ARBA00004173"/>
    </source>
</evidence>
<evidence type="ECO:0000313" key="7">
    <source>
        <dbReference type="Proteomes" id="UP001153709"/>
    </source>
</evidence>
<keyword evidence="5" id="KW-0472">Membrane</keyword>
<dbReference type="Pfam" id="PF15786">
    <property type="entry name" value="PET117"/>
    <property type="match status" value="1"/>
</dbReference>
<evidence type="ECO:0000313" key="6">
    <source>
        <dbReference type="EMBL" id="CAH1280265.1"/>
    </source>
</evidence>
<organism evidence="6 7">
    <name type="scientific">Diabrotica balteata</name>
    <name type="common">Banded cucumber beetle</name>
    <dbReference type="NCBI Taxonomy" id="107213"/>
    <lineage>
        <taxon>Eukaryota</taxon>
        <taxon>Metazoa</taxon>
        <taxon>Ecdysozoa</taxon>
        <taxon>Arthropoda</taxon>
        <taxon>Hexapoda</taxon>
        <taxon>Insecta</taxon>
        <taxon>Pterygota</taxon>
        <taxon>Neoptera</taxon>
        <taxon>Endopterygota</taxon>
        <taxon>Coleoptera</taxon>
        <taxon>Polyphaga</taxon>
        <taxon>Cucujiformia</taxon>
        <taxon>Chrysomeloidea</taxon>
        <taxon>Chrysomelidae</taxon>
        <taxon>Galerucinae</taxon>
        <taxon>Diabroticina</taxon>
        <taxon>Diabroticites</taxon>
        <taxon>Diabrotica</taxon>
    </lineage>
</organism>
<evidence type="ECO:0000256" key="5">
    <source>
        <dbReference type="SAM" id="Phobius"/>
    </source>
</evidence>
<comment type="subcellular location">
    <subcellularLocation>
        <location evidence="1">Mitochondrion</location>
    </subcellularLocation>
</comment>
<evidence type="ECO:0000256" key="2">
    <source>
        <dbReference type="ARBA" id="ARBA00008197"/>
    </source>
</evidence>
<dbReference type="Proteomes" id="UP001153709">
    <property type="component" value="Chromosome 5"/>
</dbReference>
<gene>
    <name evidence="6" type="ORF">DIABBA_LOCUS8184</name>
</gene>
<dbReference type="PANTHER" id="PTHR28163:SF1">
    <property type="entry name" value="PROTEIN PET117 HOMOLOG, MITOCHONDRIAL"/>
    <property type="match status" value="1"/>
</dbReference>
<dbReference type="AlphaFoldDB" id="A0A9P0E054"/>
<keyword evidence="3" id="KW-0809">Transit peptide</keyword>
<sequence>MSLQSKVVLGAACVFSASIIGYVHYKQNLDREQMHSGVLRDMERRQRRKQENLYVLQKQIDLAKELKKQQDDNIT</sequence>
<comment type="similarity">
    <text evidence="2">Belongs to the PET117 family.</text>
</comment>
<evidence type="ECO:0000256" key="4">
    <source>
        <dbReference type="ARBA" id="ARBA00023128"/>
    </source>
</evidence>
<dbReference type="GO" id="GO:0005739">
    <property type="term" value="C:mitochondrion"/>
    <property type="evidence" value="ECO:0007669"/>
    <property type="project" value="UniProtKB-SubCell"/>
</dbReference>
<evidence type="ECO:0008006" key="8">
    <source>
        <dbReference type="Google" id="ProtNLM"/>
    </source>
</evidence>
<dbReference type="InterPro" id="IPR031568">
    <property type="entry name" value="Pet117"/>
</dbReference>
<keyword evidence="7" id="KW-1185">Reference proteome</keyword>
<protein>
    <recommendedName>
        <fullName evidence="8">Protein PET117 homolog, mitochondrial</fullName>
    </recommendedName>
</protein>
<proteinExistence type="inferred from homology"/>
<reference evidence="6" key="1">
    <citation type="submission" date="2022-01" db="EMBL/GenBank/DDBJ databases">
        <authorList>
            <person name="King R."/>
        </authorList>
    </citation>
    <scope>NUCLEOTIDE SEQUENCE</scope>
</reference>
<dbReference type="OrthoDB" id="76305at2759"/>
<keyword evidence="4" id="KW-0496">Mitochondrion</keyword>
<dbReference type="PANTHER" id="PTHR28163">
    <property type="entry name" value="PROTEIN PET117 HOMOLOG, MITOCHONDRIAL"/>
    <property type="match status" value="1"/>
</dbReference>
<accession>A0A9P0E054</accession>
<feature type="transmembrane region" description="Helical" evidence="5">
    <location>
        <begin position="6"/>
        <end position="25"/>
    </location>
</feature>
<dbReference type="GO" id="GO:0033617">
    <property type="term" value="P:mitochondrial respiratory chain complex IV assembly"/>
    <property type="evidence" value="ECO:0007669"/>
    <property type="project" value="TreeGrafter"/>
</dbReference>
<evidence type="ECO:0000256" key="3">
    <source>
        <dbReference type="ARBA" id="ARBA00022946"/>
    </source>
</evidence>